<organism evidence="1 2">
    <name type="scientific">Ferrovibrio terrae</name>
    <dbReference type="NCBI Taxonomy" id="2594003"/>
    <lineage>
        <taxon>Bacteria</taxon>
        <taxon>Pseudomonadati</taxon>
        <taxon>Pseudomonadota</taxon>
        <taxon>Alphaproteobacteria</taxon>
        <taxon>Rhodospirillales</taxon>
        <taxon>Rhodospirillaceae</taxon>
        <taxon>Ferrovibrio</taxon>
    </lineage>
</organism>
<dbReference type="AlphaFoldDB" id="A0A516GXQ8"/>
<dbReference type="InterPro" id="IPR029063">
    <property type="entry name" value="SAM-dependent_MTases_sf"/>
</dbReference>
<proteinExistence type="predicted"/>
<dbReference type="KEGG" id="fer:FNB15_03070"/>
<keyword evidence="2" id="KW-1185">Reference proteome</keyword>
<dbReference type="Gene3D" id="3.40.50.150">
    <property type="entry name" value="Vaccinia Virus protein VP39"/>
    <property type="match status" value="1"/>
</dbReference>
<evidence type="ECO:0000313" key="1">
    <source>
        <dbReference type="EMBL" id="QDO96319.1"/>
    </source>
</evidence>
<evidence type="ECO:0000313" key="2">
    <source>
        <dbReference type="Proteomes" id="UP000317496"/>
    </source>
</evidence>
<name>A0A516GXQ8_9PROT</name>
<protein>
    <recommendedName>
        <fullName evidence="3">Class I SAM-dependent methyltransferase</fullName>
    </recommendedName>
</protein>
<accession>A0A516GXQ8</accession>
<evidence type="ECO:0008006" key="3">
    <source>
        <dbReference type="Google" id="ProtNLM"/>
    </source>
</evidence>
<reference evidence="1 2" key="1">
    <citation type="submission" date="2019-07" db="EMBL/GenBank/DDBJ databases">
        <title>Genome sequencing for Ferrovibrio sp. K5.</title>
        <authorList>
            <person name="Park S.-J."/>
        </authorList>
    </citation>
    <scope>NUCLEOTIDE SEQUENCE [LARGE SCALE GENOMIC DNA]</scope>
    <source>
        <strain evidence="1 2">K5</strain>
    </source>
</reference>
<dbReference type="RefSeq" id="WP_144067300.1">
    <property type="nucleotide sequence ID" value="NZ_CP041636.1"/>
</dbReference>
<sequence length="255" mass="27794">MSRTASQGVSPKNRPSLLRSLLGRLHGAKALRRELACRPVVEAYHPGMAVALQTLDAAQGGGSGYYWKLQDLIALLERHRPKSIIELGSGRTSCAFAAYAMRSGASYTSYEQDERWVASVNAALAHIGPAGAVRPVKVEEAERGGAFVEPILAVTECIYVDAPYVPKNRKFSTFTGKPAYLDVSRHLQAGFRPRLILVDGRTDTVDEIRAAIPSGQYSFIGEYSWAIQRGNALHAIRLARHSVFTLNGSAARARE</sequence>
<gene>
    <name evidence="1" type="ORF">FNB15_03070</name>
</gene>
<dbReference type="SUPFAM" id="SSF53335">
    <property type="entry name" value="S-adenosyl-L-methionine-dependent methyltransferases"/>
    <property type="match status" value="1"/>
</dbReference>
<dbReference type="EMBL" id="CP041636">
    <property type="protein sequence ID" value="QDO96319.1"/>
    <property type="molecule type" value="Genomic_DNA"/>
</dbReference>
<dbReference type="Proteomes" id="UP000317496">
    <property type="component" value="Chromosome"/>
</dbReference>